<feature type="disulfide bond" evidence="2">
    <location>
        <begin position="45"/>
        <end position="109"/>
    </location>
</feature>
<keyword evidence="1 2" id="KW-1015">Disulfide bond</keyword>
<dbReference type="AlphaFoldDB" id="A0A6P5L0A8"/>
<evidence type="ECO:0000313" key="4">
    <source>
        <dbReference type="Proteomes" id="UP000515140"/>
    </source>
</evidence>
<accession>A0A6P5L0A8</accession>
<dbReference type="InterPro" id="IPR050912">
    <property type="entry name" value="LOX-like_protein"/>
</dbReference>
<dbReference type="PRINTS" id="PR00258">
    <property type="entry name" value="SPERACTRCPTR"/>
</dbReference>
<dbReference type="GO" id="GO:0016020">
    <property type="term" value="C:membrane"/>
    <property type="evidence" value="ECO:0007669"/>
    <property type="project" value="InterPro"/>
</dbReference>
<protein>
    <submittedName>
        <fullName evidence="5">Antigen WC1.1-like</fullName>
    </submittedName>
</protein>
<dbReference type="Pfam" id="PF00530">
    <property type="entry name" value="SRCR"/>
    <property type="match status" value="2"/>
</dbReference>
<dbReference type="SMART" id="SM00202">
    <property type="entry name" value="SR"/>
    <property type="match status" value="2"/>
</dbReference>
<dbReference type="InterPro" id="IPR036772">
    <property type="entry name" value="SRCR-like_dom_sf"/>
</dbReference>
<dbReference type="KEGG" id="pcw:110213969"/>
<dbReference type="RefSeq" id="XP_020850209.1">
    <property type="nucleotide sequence ID" value="XM_020994550.1"/>
</dbReference>
<dbReference type="GO" id="GO:0004720">
    <property type="term" value="F:protein-lysine 6-oxidase activity"/>
    <property type="evidence" value="ECO:0007669"/>
    <property type="project" value="TreeGrafter"/>
</dbReference>
<dbReference type="FunFam" id="3.10.250.10:FF:000012">
    <property type="entry name" value="CD163 molecule like 1"/>
    <property type="match status" value="1"/>
</dbReference>
<reference evidence="5" key="1">
    <citation type="submission" date="2025-08" db="UniProtKB">
        <authorList>
            <consortium name="RefSeq"/>
        </authorList>
    </citation>
    <scope>IDENTIFICATION</scope>
    <source>
        <tissue evidence="5">Spleen</tissue>
    </source>
</reference>
<dbReference type="InParanoid" id="A0A6P5L0A8"/>
<dbReference type="InterPro" id="IPR001190">
    <property type="entry name" value="SRCR"/>
</dbReference>
<comment type="caution">
    <text evidence="2">Lacks conserved residue(s) required for the propagation of feature annotation.</text>
</comment>
<dbReference type="GeneID" id="110213969"/>
<feature type="domain" description="SRCR" evidence="3">
    <location>
        <begin position="124"/>
        <end position="225"/>
    </location>
</feature>
<dbReference type="Proteomes" id="UP000515140">
    <property type="component" value="Unplaced"/>
</dbReference>
<dbReference type="Gene3D" id="3.10.250.10">
    <property type="entry name" value="SRCR-like domain"/>
    <property type="match status" value="2"/>
</dbReference>
<evidence type="ECO:0000259" key="3">
    <source>
        <dbReference type="PROSITE" id="PS50287"/>
    </source>
</evidence>
<dbReference type="PROSITE" id="PS50287">
    <property type="entry name" value="SRCR_2"/>
    <property type="match status" value="2"/>
</dbReference>
<proteinExistence type="predicted"/>
<dbReference type="SUPFAM" id="SSF56487">
    <property type="entry name" value="SRCR-like"/>
    <property type="match status" value="2"/>
</dbReference>
<dbReference type="FunFam" id="3.10.250.10:FF:000002">
    <property type="entry name" value="Scavenger receptor cysteine-rich type 1 protein M130"/>
    <property type="match status" value="1"/>
</dbReference>
<feature type="domain" description="SRCR" evidence="3">
    <location>
        <begin position="20"/>
        <end position="119"/>
    </location>
</feature>
<gene>
    <name evidence="5" type="primary">LOC110213969</name>
</gene>
<evidence type="ECO:0000313" key="5">
    <source>
        <dbReference type="RefSeq" id="XP_020850209.1"/>
    </source>
</evidence>
<dbReference type="PANTHER" id="PTHR45817:SF9">
    <property type="entry name" value="SRCR DOMAIN-CONTAINING PROTEIN"/>
    <property type="match status" value="1"/>
</dbReference>
<evidence type="ECO:0000256" key="1">
    <source>
        <dbReference type="ARBA" id="ARBA00023157"/>
    </source>
</evidence>
<dbReference type="GO" id="GO:0030199">
    <property type="term" value="P:collagen fibril organization"/>
    <property type="evidence" value="ECO:0007669"/>
    <property type="project" value="TreeGrafter"/>
</dbReference>
<dbReference type="GO" id="GO:0005615">
    <property type="term" value="C:extracellular space"/>
    <property type="evidence" value="ECO:0007669"/>
    <property type="project" value="TreeGrafter"/>
</dbReference>
<name>A0A6P5L0A8_PHACI</name>
<dbReference type="PROSITE" id="PS00420">
    <property type="entry name" value="SRCR_1"/>
    <property type="match status" value="1"/>
</dbReference>
<feature type="disulfide bond" evidence="2">
    <location>
        <begin position="89"/>
        <end position="99"/>
    </location>
</feature>
<sequence length="316" mass="35056">MTIRKLGFNLKDNGIGSRRICLVNGTGHCAGQVEIYHNGTWGTVCDDAWDLSDANVVCRQLGCGVALSTVGSAHYGAESVLIWLDELSCPGNESELWQCPSQSWGQHDCRHKDAGVLCSEFTVLRLVSDTHICAGWLQVFYNGTWRPVCSNFLKDLSLTIVCRQLECGDSGWLENKQEPHASSEFSWLDKIECHKHYTTSLWQCSSAPWHPHSCSQEDEAWITCTGQAKKKPNENREGVNCSAYQECTGLSCKAPGTQSLWSQGGCSCELLWYPAICSEGKYTFCGHQFCPWNSSLPHLNTSEGSDVEQEKILPGF</sequence>
<organism evidence="4 5">
    <name type="scientific">Phascolarctos cinereus</name>
    <name type="common">Koala</name>
    <dbReference type="NCBI Taxonomy" id="38626"/>
    <lineage>
        <taxon>Eukaryota</taxon>
        <taxon>Metazoa</taxon>
        <taxon>Chordata</taxon>
        <taxon>Craniata</taxon>
        <taxon>Vertebrata</taxon>
        <taxon>Euteleostomi</taxon>
        <taxon>Mammalia</taxon>
        <taxon>Metatheria</taxon>
        <taxon>Diprotodontia</taxon>
        <taxon>Phascolarctidae</taxon>
        <taxon>Phascolarctos</taxon>
    </lineage>
</organism>
<dbReference type="PANTHER" id="PTHR45817">
    <property type="entry name" value="LYSYL OXIDASE-LIKE-RELATED"/>
    <property type="match status" value="1"/>
</dbReference>
<keyword evidence="4" id="KW-1185">Reference proteome</keyword>
<evidence type="ECO:0000256" key="2">
    <source>
        <dbReference type="PROSITE-ProRule" id="PRU00196"/>
    </source>
</evidence>